<organism evidence="1 2">
    <name type="scientific">Methylomusa anaerophila</name>
    <dbReference type="NCBI Taxonomy" id="1930071"/>
    <lineage>
        <taxon>Bacteria</taxon>
        <taxon>Bacillati</taxon>
        <taxon>Bacillota</taxon>
        <taxon>Negativicutes</taxon>
        <taxon>Selenomonadales</taxon>
        <taxon>Sporomusaceae</taxon>
        <taxon>Methylomusa</taxon>
    </lineage>
</organism>
<name>A0A348ALJ4_9FIRM</name>
<gene>
    <name evidence="1" type="ORF">MAMMFC1_02627</name>
</gene>
<reference evidence="1 2" key="1">
    <citation type="journal article" date="2018" name="Int. J. Syst. Evol. Microbiol.">
        <title>Methylomusa anaerophila gen. nov., sp. nov., an anaerobic methanol-utilizing bacterium isolated from a microbial fuel cell.</title>
        <authorList>
            <person name="Amano N."/>
            <person name="Yamamuro A."/>
            <person name="Miyahara M."/>
            <person name="Kouzuma A."/>
            <person name="Abe T."/>
            <person name="Watanabe K."/>
        </authorList>
    </citation>
    <scope>NUCLEOTIDE SEQUENCE [LARGE SCALE GENOMIC DNA]</scope>
    <source>
        <strain evidence="1 2">MMFC1</strain>
    </source>
</reference>
<keyword evidence="2" id="KW-1185">Reference proteome</keyword>
<dbReference type="AlphaFoldDB" id="A0A348ALJ4"/>
<dbReference type="KEGG" id="mana:MAMMFC1_02627"/>
<dbReference type="EMBL" id="AP018449">
    <property type="protein sequence ID" value="BBB91942.1"/>
    <property type="molecule type" value="Genomic_DNA"/>
</dbReference>
<evidence type="ECO:0000313" key="1">
    <source>
        <dbReference type="EMBL" id="BBB91942.1"/>
    </source>
</evidence>
<dbReference type="RefSeq" id="WP_126308896.1">
    <property type="nucleotide sequence ID" value="NZ_AP018449.1"/>
</dbReference>
<accession>A0A348ALJ4</accession>
<protein>
    <submittedName>
        <fullName evidence="1">Uncharacterized protein</fullName>
    </submittedName>
</protein>
<evidence type="ECO:0000313" key="2">
    <source>
        <dbReference type="Proteomes" id="UP000276437"/>
    </source>
</evidence>
<proteinExistence type="predicted"/>
<sequence length="119" mass="14128">MDLEMLLQEGNVIYQEGDRKIYLAPDAATLQKVLSQIPGSASGEYSRSKLWNQVSIEDSNRSLLKELSIRLRDVEEKLIQLDAKRRRRRRAKYSLRWRLKRLCGYPVRGMKRLLRMLRH</sequence>
<dbReference type="Proteomes" id="UP000276437">
    <property type="component" value="Chromosome"/>
</dbReference>